<gene>
    <name evidence="2" type="ORF">OC929_13155</name>
</gene>
<comment type="caution">
    <text evidence="2">The sequence shown here is derived from an EMBL/GenBank/DDBJ whole genome shotgun (WGS) entry which is preliminary data.</text>
</comment>
<dbReference type="RefSeq" id="WP_262951584.1">
    <property type="nucleotide sequence ID" value="NZ_JAOSLA010000017.1"/>
</dbReference>
<feature type="transmembrane region" description="Helical" evidence="1">
    <location>
        <begin position="29"/>
        <end position="46"/>
    </location>
</feature>
<sequence length="81" mass="9145">MYEDPVQIALSLFIGFAIDRWLRSPRLRTWLGVSLLTTGGLGMLFLHRETLNGADVVLWKSFAIVLGVCLIVFSDRYKDAT</sequence>
<keyword evidence="1" id="KW-0472">Membrane</keyword>
<feature type="transmembrane region" description="Helical" evidence="1">
    <location>
        <begin position="58"/>
        <end position="77"/>
    </location>
</feature>
<dbReference type="EMBL" id="JAOSLA010000017">
    <property type="protein sequence ID" value="MCU7239005.1"/>
    <property type="molecule type" value="Genomic_DNA"/>
</dbReference>
<dbReference type="Proteomes" id="UP001139994">
    <property type="component" value="Unassembled WGS sequence"/>
</dbReference>
<keyword evidence="3" id="KW-1185">Reference proteome</keyword>
<protein>
    <submittedName>
        <fullName evidence="2">Uncharacterized protein</fullName>
    </submittedName>
</protein>
<evidence type="ECO:0000256" key="1">
    <source>
        <dbReference type="SAM" id="Phobius"/>
    </source>
</evidence>
<feature type="transmembrane region" description="Helical" evidence="1">
    <location>
        <begin position="6"/>
        <end position="22"/>
    </location>
</feature>
<evidence type="ECO:0000313" key="3">
    <source>
        <dbReference type="Proteomes" id="UP001139994"/>
    </source>
</evidence>
<evidence type="ECO:0000313" key="2">
    <source>
        <dbReference type="EMBL" id="MCU7239005.1"/>
    </source>
</evidence>
<reference evidence="2" key="2">
    <citation type="submission" date="2022-09" db="EMBL/GenBank/DDBJ databases">
        <authorList>
            <person name="Cesa-Luna C."/>
            <person name="Girard L."/>
            <person name="Lood C."/>
            <person name="Hofte M."/>
            <person name="De Mot R."/>
        </authorList>
    </citation>
    <scope>NUCLEOTIDE SEQUENCE</scope>
    <source>
        <strain evidence="2">COR51</strain>
    </source>
</reference>
<keyword evidence="1" id="KW-1133">Transmembrane helix</keyword>
<name>A0ABT2VCL5_9PSED</name>
<organism evidence="2 3">
    <name type="scientific">Pseudomonas peradeniyensis</name>
    <dbReference type="NCBI Taxonomy" id="2745488"/>
    <lineage>
        <taxon>Bacteria</taxon>
        <taxon>Pseudomonadati</taxon>
        <taxon>Pseudomonadota</taxon>
        <taxon>Gammaproteobacteria</taxon>
        <taxon>Pseudomonadales</taxon>
        <taxon>Pseudomonadaceae</taxon>
        <taxon>Pseudomonas</taxon>
    </lineage>
</organism>
<reference evidence="2" key="1">
    <citation type="journal article" date="2022" name="Microbiol. Spectr.">
        <title>An Nuclear Magnetic Resonance Fingerprint Matching Approach for the Identification and Structural Re-Evaluation of Pseudomonas Lipopeptides.</title>
        <authorList>
            <person name="De Roo V."/>
            <person name="Verleysen Y."/>
            <person name="Kovacs B."/>
            <person name="De Vleeschouwer M."/>
            <person name="Muangkaew P."/>
            <person name="Girard L."/>
            <person name="Hofte M."/>
            <person name="De Mot R."/>
            <person name="Madder A."/>
            <person name="Geudens N."/>
            <person name="Martins J.C."/>
        </authorList>
    </citation>
    <scope>NUCLEOTIDE SEQUENCE</scope>
    <source>
        <strain evidence="2">COR51</strain>
    </source>
</reference>
<reference evidence="2" key="3">
    <citation type="journal article" date="2023" name="mSystems">
        <title>Charting the Lipopeptidome of Nonpathogenic Pseudomonas.</title>
        <authorList>
            <person name="Cesa-Luna C."/>
            <person name="Geudens N."/>
            <person name="Girard L."/>
            <person name="De Roo V."/>
            <person name="Maklad H.R."/>
            <person name="Martins J.C."/>
            <person name="Hofte M."/>
            <person name="De Mot R."/>
        </authorList>
    </citation>
    <scope>NUCLEOTIDE SEQUENCE</scope>
    <source>
        <strain evidence="2">COR51</strain>
    </source>
</reference>
<accession>A0ABT2VCL5</accession>
<proteinExistence type="predicted"/>
<keyword evidence="1" id="KW-0812">Transmembrane</keyword>